<name>A0AAV0AWF1_PHAPC</name>
<gene>
    <name evidence="1" type="ORF">PPACK8108_LOCUS8525</name>
</gene>
<comment type="caution">
    <text evidence="1">The sequence shown here is derived from an EMBL/GenBank/DDBJ whole genome shotgun (WGS) entry which is preliminary data.</text>
</comment>
<protein>
    <submittedName>
        <fullName evidence="1">Uncharacterized protein</fullName>
    </submittedName>
</protein>
<dbReference type="AlphaFoldDB" id="A0AAV0AWF1"/>
<dbReference type="EMBL" id="CALTRL010001766">
    <property type="protein sequence ID" value="CAH7673642.1"/>
    <property type="molecule type" value="Genomic_DNA"/>
</dbReference>
<evidence type="ECO:0000313" key="2">
    <source>
        <dbReference type="Proteomes" id="UP001153365"/>
    </source>
</evidence>
<proteinExistence type="predicted"/>
<keyword evidence="2" id="KW-1185">Reference proteome</keyword>
<dbReference type="Proteomes" id="UP001153365">
    <property type="component" value="Unassembled WGS sequence"/>
</dbReference>
<reference evidence="1" key="1">
    <citation type="submission" date="2022-06" db="EMBL/GenBank/DDBJ databases">
        <authorList>
            <consortium name="SYNGENTA / RWTH Aachen University"/>
        </authorList>
    </citation>
    <scope>NUCLEOTIDE SEQUENCE</scope>
</reference>
<sequence>MRLCNLPGEKRLIKLINRPEWEAGQIPTALVTAISTLNQLRLAPQHLIQPQTLPNSSSAFSLNLAQ</sequence>
<organism evidence="1 2">
    <name type="scientific">Phakopsora pachyrhizi</name>
    <name type="common">Asian soybean rust disease fungus</name>
    <dbReference type="NCBI Taxonomy" id="170000"/>
    <lineage>
        <taxon>Eukaryota</taxon>
        <taxon>Fungi</taxon>
        <taxon>Dikarya</taxon>
        <taxon>Basidiomycota</taxon>
        <taxon>Pucciniomycotina</taxon>
        <taxon>Pucciniomycetes</taxon>
        <taxon>Pucciniales</taxon>
        <taxon>Phakopsoraceae</taxon>
        <taxon>Phakopsora</taxon>
    </lineage>
</organism>
<evidence type="ECO:0000313" key="1">
    <source>
        <dbReference type="EMBL" id="CAH7673642.1"/>
    </source>
</evidence>
<accession>A0AAV0AWF1</accession>